<dbReference type="Gene3D" id="3.20.20.70">
    <property type="entry name" value="Aldolase class I"/>
    <property type="match status" value="1"/>
</dbReference>
<keyword evidence="3 5" id="KW-0456">Lyase</keyword>
<evidence type="ECO:0000256" key="5">
    <source>
        <dbReference type="PIRNR" id="PIRNR001365"/>
    </source>
</evidence>
<keyword evidence="9" id="KW-1185">Reference proteome</keyword>
<dbReference type="KEGG" id="agl:PYTT_0730"/>
<dbReference type="GO" id="GO:0016829">
    <property type="term" value="F:lyase activity"/>
    <property type="evidence" value="ECO:0007669"/>
    <property type="project" value="UniProtKB-KW"/>
</dbReference>
<sequence>MITTSLKLHGLVAATHTPMLADGNVNPNEVDNQARFLAGQGIKLAFITGSTGESAHMQLTERKEIIAAWGEASKKHDIDFITHTGGNSVWDAQELAAYSQEHGAVATSNNAPCYFKPGSLQLLVDCCKHAAAGAPNLPYYYYDIPVLTGVSYNPVKFMELAEKEIPNFAGIKFTNPDLALYIDALNYKNGQYDLPWGVDEWFLGALATGAQGAVGSSFNFAPKLYLDLIDAFNAGDIAKARDLQLKSVKMINILASKGYMSAAKTVMGWHGVDLGPARLPMGNLSETAKIELKNELTAIGFFDWATK</sequence>
<dbReference type="InterPro" id="IPR013785">
    <property type="entry name" value="Aldolase_TIM"/>
</dbReference>
<evidence type="ECO:0000256" key="6">
    <source>
        <dbReference type="PIRSR" id="PIRSR001365-1"/>
    </source>
</evidence>
<keyword evidence="2" id="KW-0963">Cytoplasm</keyword>
<comment type="similarity">
    <text evidence="5">Belongs to the DapA family.</text>
</comment>
<evidence type="ECO:0000313" key="9">
    <source>
        <dbReference type="Proteomes" id="UP000176204"/>
    </source>
</evidence>
<gene>
    <name evidence="8" type="ORF">PYTT_0730</name>
</gene>
<evidence type="ECO:0000256" key="2">
    <source>
        <dbReference type="ARBA" id="ARBA00022490"/>
    </source>
</evidence>
<reference evidence="9" key="1">
    <citation type="submission" date="2016-09" db="EMBL/GenBank/DDBJ databases">
        <authorList>
            <person name="Koehorst J."/>
        </authorList>
    </citation>
    <scope>NUCLEOTIDE SEQUENCE [LARGE SCALE GENOMIC DNA]</scope>
</reference>
<feature type="active site" description="Schiff-base intermediate with substrate" evidence="6">
    <location>
        <position position="172"/>
    </location>
</feature>
<feature type="binding site" evidence="7">
    <location>
        <position position="214"/>
    </location>
    <ligand>
        <name>pyruvate</name>
        <dbReference type="ChEBI" id="CHEBI:15361"/>
    </ligand>
</feature>
<keyword evidence="4" id="KW-0119">Carbohydrate metabolism</keyword>
<dbReference type="PRINTS" id="PR00146">
    <property type="entry name" value="DHPICSNTHASE"/>
</dbReference>
<proteinExistence type="inferred from homology"/>
<dbReference type="InterPro" id="IPR002220">
    <property type="entry name" value="DapA-like"/>
</dbReference>
<dbReference type="AlphaFoldDB" id="A0A1C7PAJ4"/>
<dbReference type="EMBL" id="LT629973">
    <property type="protein sequence ID" value="SEH78584.1"/>
    <property type="molecule type" value="Genomic_DNA"/>
</dbReference>
<evidence type="ECO:0000256" key="1">
    <source>
        <dbReference type="ARBA" id="ARBA00004496"/>
    </source>
</evidence>
<dbReference type="RefSeq" id="WP_067776801.1">
    <property type="nucleotide sequence ID" value="NZ_LIGX01000032.1"/>
</dbReference>
<evidence type="ECO:0000256" key="3">
    <source>
        <dbReference type="ARBA" id="ARBA00023239"/>
    </source>
</evidence>
<accession>A0A1C7PAJ4</accession>
<dbReference type="PANTHER" id="PTHR12128:SF21">
    <property type="entry name" value="N-ACETYLNEURAMINATE LYASE"/>
    <property type="match status" value="1"/>
</dbReference>
<dbReference type="PIRSF" id="PIRSF001365">
    <property type="entry name" value="DHDPS"/>
    <property type="match status" value="1"/>
</dbReference>
<name>A0A1C7PAJ4_9BACT</name>
<evidence type="ECO:0000256" key="4">
    <source>
        <dbReference type="ARBA" id="ARBA00023277"/>
    </source>
</evidence>
<dbReference type="Pfam" id="PF00701">
    <property type="entry name" value="DHDPS"/>
    <property type="match status" value="1"/>
</dbReference>
<dbReference type="Proteomes" id="UP000176204">
    <property type="component" value="Chromosome I"/>
</dbReference>
<dbReference type="STRING" id="1679444.PYTT_0730"/>
<evidence type="ECO:0000256" key="7">
    <source>
        <dbReference type="PIRSR" id="PIRSR001365-2"/>
    </source>
</evidence>
<protein>
    <submittedName>
        <fullName evidence="8">Aldolase-type tim barrel</fullName>
    </submittedName>
</protein>
<feature type="binding site" evidence="7">
    <location>
        <position position="51"/>
    </location>
    <ligand>
        <name>pyruvate</name>
        <dbReference type="ChEBI" id="CHEBI:15361"/>
    </ligand>
</feature>
<dbReference type="GO" id="GO:0005737">
    <property type="term" value="C:cytoplasm"/>
    <property type="evidence" value="ECO:0007669"/>
    <property type="project" value="UniProtKB-SubCell"/>
</dbReference>
<dbReference type="PANTHER" id="PTHR12128">
    <property type="entry name" value="DIHYDRODIPICOLINATE SYNTHASE"/>
    <property type="match status" value="1"/>
</dbReference>
<organism evidence="8 9">
    <name type="scientific">Akkermansia glycaniphila</name>
    <dbReference type="NCBI Taxonomy" id="1679444"/>
    <lineage>
        <taxon>Bacteria</taxon>
        <taxon>Pseudomonadati</taxon>
        <taxon>Verrucomicrobiota</taxon>
        <taxon>Verrucomicrobiia</taxon>
        <taxon>Verrucomicrobiales</taxon>
        <taxon>Akkermansiaceae</taxon>
        <taxon>Akkermansia</taxon>
    </lineage>
</organism>
<comment type="subcellular location">
    <subcellularLocation>
        <location evidence="1">Cytoplasm</location>
    </subcellularLocation>
</comment>
<dbReference type="SUPFAM" id="SSF51569">
    <property type="entry name" value="Aldolase"/>
    <property type="match status" value="1"/>
</dbReference>
<dbReference type="SMART" id="SM01130">
    <property type="entry name" value="DHDPS"/>
    <property type="match status" value="1"/>
</dbReference>
<evidence type="ECO:0000313" key="8">
    <source>
        <dbReference type="EMBL" id="SEH78584.1"/>
    </source>
</evidence>
<feature type="active site" description="Proton donor/acceptor" evidence="6">
    <location>
        <position position="142"/>
    </location>
</feature>